<dbReference type="PANTHER" id="PTHR44051">
    <property type="entry name" value="GLUTATHIONE S-TRANSFERASE-RELATED"/>
    <property type="match status" value="1"/>
</dbReference>
<dbReference type="GO" id="GO:0016740">
    <property type="term" value="F:transferase activity"/>
    <property type="evidence" value="ECO:0007669"/>
    <property type="project" value="UniProtKB-KW"/>
</dbReference>
<evidence type="ECO:0000313" key="3">
    <source>
        <dbReference type="EMBL" id="MXO64409.1"/>
    </source>
</evidence>
<accession>A0A6I4T2N9</accession>
<dbReference type="InterPro" id="IPR004045">
    <property type="entry name" value="Glutathione_S-Trfase_N"/>
</dbReference>
<dbReference type="Gene3D" id="1.20.1050.10">
    <property type="match status" value="1"/>
</dbReference>
<dbReference type="InterPro" id="IPR036282">
    <property type="entry name" value="Glutathione-S-Trfase_C_sf"/>
</dbReference>
<name>A0A6I4T2N9_9SPHN</name>
<sequence length="233" mass="26574">MDKLSAFPITQRWKPKNSDILQLFGCPTPNGMKPMIALEELGIDYEYHHIDISKDETFTPEFESLNPNGKIPAIIDPDGPDGEPIGMFESNAILIYLADKKNALIPQNIRERLECTSWLFFQAAHIGPFMGNLGYFYKYAGREIEDPRPVERFAKESERLLNVLEKRLDGREWIMGDQYTIADISMAGWIGGVISWYEAGPIVGWDKLSAVPAWLERNQQRPAMQRLRERAAG</sequence>
<reference evidence="3 4" key="1">
    <citation type="submission" date="2019-12" db="EMBL/GenBank/DDBJ databases">
        <title>Genomic-based taxomic classification of the family Erythrobacteraceae.</title>
        <authorList>
            <person name="Xu L."/>
        </authorList>
    </citation>
    <scope>NUCLEOTIDE SEQUENCE [LARGE SCALE GENOMIC DNA]</scope>
    <source>
        <strain evidence="3 4">LMG 29518</strain>
    </source>
</reference>
<dbReference type="RefSeq" id="WP_160734843.1">
    <property type="nucleotide sequence ID" value="NZ_WTYT01000001.1"/>
</dbReference>
<gene>
    <name evidence="3" type="ORF">GRI91_01375</name>
</gene>
<dbReference type="InterPro" id="IPR010987">
    <property type="entry name" value="Glutathione-S-Trfase_C-like"/>
</dbReference>
<dbReference type="Gene3D" id="3.40.30.10">
    <property type="entry name" value="Glutaredoxin"/>
    <property type="match status" value="1"/>
</dbReference>
<dbReference type="Proteomes" id="UP000438476">
    <property type="component" value="Unassembled WGS sequence"/>
</dbReference>
<feature type="domain" description="GST N-terminal" evidence="1">
    <location>
        <begin position="18"/>
        <end position="105"/>
    </location>
</feature>
<evidence type="ECO:0000259" key="1">
    <source>
        <dbReference type="PROSITE" id="PS50404"/>
    </source>
</evidence>
<dbReference type="OrthoDB" id="9803562at2"/>
<dbReference type="SFLD" id="SFLDG01151">
    <property type="entry name" value="Main.2:_Nu-like"/>
    <property type="match status" value="1"/>
</dbReference>
<dbReference type="Pfam" id="PF13410">
    <property type="entry name" value="GST_C_2"/>
    <property type="match status" value="1"/>
</dbReference>
<dbReference type="CDD" id="cd03048">
    <property type="entry name" value="GST_N_Ure2p_like"/>
    <property type="match status" value="1"/>
</dbReference>
<dbReference type="SUPFAM" id="SSF47616">
    <property type="entry name" value="GST C-terminal domain-like"/>
    <property type="match status" value="1"/>
</dbReference>
<comment type="caution">
    <text evidence="3">The sequence shown here is derived from an EMBL/GenBank/DDBJ whole genome shotgun (WGS) entry which is preliminary data.</text>
</comment>
<dbReference type="SFLD" id="SFLDG00358">
    <property type="entry name" value="Main_(cytGST)"/>
    <property type="match status" value="1"/>
</dbReference>
<keyword evidence="3" id="KW-0808">Transferase</keyword>
<keyword evidence="4" id="KW-1185">Reference proteome</keyword>
<feature type="domain" description="GST C-terminal" evidence="2">
    <location>
        <begin position="108"/>
        <end position="233"/>
    </location>
</feature>
<evidence type="ECO:0000259" key="2">
    <source>
        <dbReference type="PROSITE" id="PS50405"/>
    </source>
</evidence>
<dbReference type="PROSITE" id="PS50405">
    <property type="entry name" value="GST_CTER"/>
    <property type="match status" value="1"/>
</dbReference>
<proteinExistence type="predicted"/>
<protein>
    <submittedName>
        <fullName evidence="3">Glutathione S-transferase</fullName>
    </submittedName>
</protein>
<dbReference type="AlphaFoldDB" id="A0A6I4T2N9"/>
<dbReference type="CDD" id="cd03178">
    <property type="entry name" value="GST_C_Ure2p_like"/>
    <property type="match status" value="1"/>
</dbReference>
<dbReference type="SUPFAM" id="SSF52833">
    <property type="entry name" value="Thioredoxin-like"/>
    <property type="match status" value="1"/>
</dbReference>
<dbReference type="Pfam" id="PF02798">
    <property type="entry name" value="GST_N"/>
    <property type="match status" value="1"/>
</dbReference>
<evidence type="ECO:0000313" key="4">
    <source>
        <dbReference type="Proteomes" id="UP000438476"/>
    </source>
</evidence>
<organism evidence="3 4">
    <name type="scientific">Altericroceibacterium endophyticum</name>
    <dbReference type="NCBI Taxonomy" id="1808508"/>
    <lineage>
        <taxon>Bacteria</taxon>
        <taxon>Pseudomonadati</taxon>
        <taxon>Pseudomonadota</taxon>
        <taxon>Alphaproteobacteria</taxon>
        <taxon>Sphingomonadales</taxon>
        <taxon>Erythrobacteraceae</taxon>
        <taxon>Altericroceibacterium</taxon>
    </lineage>
</organism>
<dbReference type="PROSITE" id="PS50404">
    <property type="entry name" value="GST_NTER"/>
    <property type="match status" value="1"/>
</dbReference>
<dbReference type="PANTHER" id="PTHR44051:SF19">
    <property type="entry name" value="DISULFIDE-BOND OXIDOREDUCTASE YFCG"/>
    <property type="match status" value="1"/>
</dbReference>
<dbReference type="SFLD" id="SFLDS00019">
    <property type="entry name" value="Glutathione_Transferase_(cytos"/>
    <property type="match status" value="1"/>
</dbReference>
<dbReference type="EMBL" id="WTYT01000001">
    <property type="protein sequence ID" value="MXO64409.1"/>
    <property type="molecule type" value="Genomic_DNA"/>
</dbReference>
<dbReference type="InterPro" id="IPR036249">
    <property type="entry name" value="Thioredoxin-like_sf"/>
</dbReference>
<dbReference type="InterPro" id="IPR040079">
    <property type="entry name" value="Glutathione_S-Trfase"/>
</dbReference>